<organism evidence="2 3">
    <name type="scientific">Rotaria magnacalcarata</name>
    <dbReference type="NCBI Taxonomy" id="392030"/>
    <lineage>
        <taxon>Eukaryota</taxon>
        <taxon>Metazoa</taxon>
        <taxon>Spiralia</taxon>
        <taxon>Gnathifera</taxon>
        <taxon>Rotifera</taxon>
        <taxon>Eurotatoria</taxon>
        <taxon>Bdelloidea</taxon>
        <taxon>Philodinida</taxon>
        <taxon>Philodinidae</taxon>
        <taxon>Rotaria</taxon>
    </lineage>
</organism>
<dbReference type="AlphaFoldDB" id="A0A8S3CJA2"/>
<feature type="region of interest" description="Disordered" evidence="1">
    <location>
        <begin position="248"/>
        <end position="282"/>
    </location>
</feature>
<proteinExistence type="predicted"/>
<evidence type="ECO:0000313" key="3">
    <source>
        <dbReference type="Proteomes" id="UP000681720"/>
    </source>
</evidence>
<sequence length="282" mass="32280">TPVINRSIAGKSSSVSRTPLSADRIVVSVDRRQRELNEDLNRNHTSNTPIRPFRHNQIRNSSTDDNNNAFSLDCIPNETYDILSRFPEFRQLAKAFNDEKKKCSNWSKDFARLQEDYNQLKANSFPRSPAVALNYLVDLVTQIQHSSGRDDPRSDEQLARDLGEDPKLLMGFKDVNPQQSALNLFNHLYPGYESKVELDSISKLEDEDPDILRTILSNSIRGARFHWRKLQLSVTHQTDLPANSARNQPEIQEEHHHNPNGESSNNVDTRHEKENEGVDAEI</sequence>
<evidence type="ECO:0000313" key="2">
    <source>
        <dbReference type="EMBL" id="CAF4922432.1"/>
    </source>
</evidence>
<dbReference type="Proteomes" id="UP000681720">
    <property type="component" value="Unassembled WGS sequence"/>
</dbReference>
<reference evidence="2" key="1">
    <citation type="submission" date="2021-02" db="EMBL/GenBank/DDBJ databases">
        <authorList>
            <person name="Nowell W R."/>
        </authorList>
    </citation>
    <scope>NUCLEOTIDE SEQUENCE</scope>
</reference>
<comment type="caution">
    <text evidence="2">The sequence shown here is derived from an EMBL/GenBank/DDBJ whole genome shotgun (WGS) entry which is preliminary data.</text>
</comment>
<protein>
    <submittedName>
        <fullName evidence="2">Uncharacterized protein</fullName>
    </submittedName>
</protein>
<name>A0A8S3CJA2_9BILA</name>
<feature type="non-terminal residue" evidence="2">
    <location>
        <position position="1"/>
    </location>
</feature>
<dbReference type="EMBL" id="CAJOBJ010182205">
    <property type="protein sequence ID" value="CAF4922432.1"/>
    <property type="molecule type" value="Genomic_DNA"/>
</dbReference>
<accession>A0A8S3CJA2</accession>
<evidence type="ECO:0000256" key="1">
    <source>
        <dbReference type="SAM" id="MobiDB-lite"/>
    </source>
</evidence>
<feature type="region of interest" description="Disordered" evidence="1">
    <location>
        <begin position="36"/>
        <end position="66"/>
    </location>
</feature>
<gene>
    <name evidence="2" type="ORF">GIL414_LOCUS52881</name>
</gene>